<name>A0A6G9QS89_9GAMM</name>
<dbReference type="Proteomes" id="UP000502608">
    <property type="component" value="Plasmid pPN3F2_2"/>
</dbReference>
<organism evidence="1 2">
    <name type="scientific">Shewanella aestuarii</name>
    <dbReference type="NCBI Taxonomy" id="1028752"/>
    <lineage>
        <taxon>Bacteria</taxon>
        <taxon>Pseudomonadati</taxon>
        <taxon>Pseudomonadota</taxon>
        <taxon>Gammaproteobacteria</taxon>
        <taxon>Alteromonadales</taxon>
        <taxon>Shewanellaceae</taxon>
        <taxon>Shewanella</taxon>
    </lineage>
</organism>
<sequence length="164" mass="18547">MSQSKQRWAKELFTQSEFHLDMLKKIQDKGFVTIGIQPEEDNFPFVYTVGLADKGMPDLIVVGNMSQSLMSTIIIKVAKLFEENGPTVGIIEGLIKVPLKIVSVDPEIVADKMLVTDAYNAYKAHDNYFVQILWPDEEGRFPDNVNFSKKFADATEILPLRKAH</sequence>
<dbReference type="InterPro" id="IPR025358">
    <property type="entry name" value="DUF4262"/>
</dbReference>
<proteinExistence type="predicted"/>
<keyword evidence="1" id="KW-0614">Plasmid</keyword>
<gene>
    <name evidence="1" type="ORF">HBH39_19395</name>
</gene>
<evidence type="ECO:0000313" key="1">
    <source>
        <dbReference type="EMBL" id="QIR16641.1"/>
    </source>
</evidence>
<accession>A0A6G9QS89</accession>
<reference evidence="1 2" key="1">
    <citation type="submission" date="2020-03" db="EMBL/GenBank/DDBJ databases">
        <title>Complete genome sequence of Shewanella sp.</title>
        <authorList>
            <person name="Kim Y.-S."/>
            <person name="Kim S.-J."/>
            <person name="Jung H.-K."/>
            <person name="Kim K.-H."/>
        </authorList>
    </citation>
    <scope>NUCLEOTIDE SEQUENCE [LARGE SCALE GENOMIC DNA]</scope>
    <source>
        <strain evidence="1 2">PN3F2</strain>
        <plasmid evidence="1 2">pPN3F2_2</plasmid>
    </source>
</reference>
<dbReference type="EMBL" id="CP050315">
    <property type="protein sequence ID" value="QIR16641.1"/>
    <property type="molecule type" value="Genomic_DNA"/>
</dbReference>
<dbReference type="RefSeq" id="WP_167680469.1">
    <property type="nucleotide sequence ID" value="NZ_CP050315.1"/>
</dbReference>
<geneLocation type="plasmid" evidence="1 2">
    <name>pPN3F2_2</name>
</geneLocation>
<dbReference type="Pfam" id="PF14081">
    <property type="entry name" value="DUF4262"/>
    <property type="match status" value="1"/>
</dbReference>
<dbReference type="KEGG" id="saes:HBH39_19395"/>
<protein>
    <submittedName>
        <fullName evidence="1">DUF4262 domain-containing protein</fullName>
    </submittedName>
</protein>
<dbReference type="AlphaFoldDB" id="A0A6G9QS89"/>
<keyword evidence="2" id="KW-1185">Reference proteome</keyword>
<evidence type="ECO:0000313" key="2">
    <source>
        <dbReference type="Proteomes" id="UP000502608"/>
    </source>
</evidence>